<sequence length="95" mass="11085">LNTHEEKETRDKESFDPIPKTPENTDDEGNGEENLRTNVGREEGHDEEDEEDKLYIDLLELIMSKRSKKNTKYVNAADEELTAAKHKLMWLVYCC</sequence>
<proteinExistence type="predicted"/>
<protein>
    <submittedName>
        <fullName evidence="2">Uncharacterized protein</fullName>
    </submittedName>
</protein>
<feature type="region of interest" description="Disordered" evidence="1">
    <location>
        <begin position="1"/>
        <end position="51"/>
    </location>
</feature>
<reference evidence="2" key="1">
    <citation type="journal article" date="2019" name="Sci. Rep.">
        <title>Draft genome of Tanacetum cinerariifolium, the natural source of mosquito coil.</title>
        <authorList>
            <person name="Yamashiro T."/>
            <person name="Shiraishi A."/>
            <person name="Satake H."/>
            <person name="Nakayama K."/>
        </authorList>
    </citation>
    <scope>NUCLEOTIDE SEQUENCE</scope>
</reference>
<dbReference type="AlphaFoldDB" id="A0A699W3A7"/>
<organism evidence="2">
    <name type="scientific">Tanacetum cinerariifolium</name>
    <name type="common">Dalmatian daisy</name>
    <name type="synonym">Chrysanthemum cinerariifolium</name>
    <dbReference type="NCBI Taxonomy" id="118510"/>
    <lineage>
        <taxon>Eukaryota</taxon>
        <taxon>Viridiplantae</taxon>
        <taxon>Streptophyta</taxon>
        <taxon>Embryophyta</taxon>
        <taxon>Tracheophyta</taxon>
        <taxon>Spermatophyta</taxon>
        <taxon>Magnoliopsida</taxon>
        <taxon>eudicotyledons</taxon>
        <taxon>Gunneridae</taxon>
        <taxon>Pentapetalae</taxon>
        <taxon>asterids</taxon>
        <taxon>campanulids</taxon>
        <taxon>Asterales</taxon>
        <taxon>Asteraceae</taxon>
        <taxon>Asteroideae</taxon>
        <taxon>Anthemideae</taxon>
        <taxon>Anthemidinae</taxon>
        <taxon>Tanacetum</taxon>
    </lineage>
</organism>
<name>A0A699W3A7_TANCI</name>
<evidence type="ECO:0000313" key="2">
    <source>
        <dbReference type="EMBL" id="GFD40186.1"/>
    </source>
</evidence>
<feature type="non-terminal residue" evidence="2">
    <location>
        <position position="1"/>
    </location>
</feature>
<dbReference type="EMBL" id="BKCJ011529480">
    <property type="protein sequence ID" value="GFD40186.1"/>
    <property type="molecule type" value="Genomic_DNA"/>
</dbReference>
<accession>A0A699W3A7</accession>
<feature type="compositionally biased region" description="Basic and acidic residues" evidence="1">
    <location>
        <begin position="33"/>
        <end position="44"/>
    </location>
</feature>
<feature type="compositionally biased region" description="Basic and acidic residues" evidence="1">
    <location>
        <begin position="1"/>
        <end position="15"/>
    </location>
</feature>
<comment type="caution">
    <text evidence="2">The sequence shown here is derived from an EMBL/GenBank/DDBJ whole genome shotgun (WGS) entry which is preliminary data.</text>
</comment>
<evidence type="ECO:0000256" key="1">
    <source>
        <dbReference type="SAM" id="MobiDB-lite"/>
    </source>
</evidence>
<gene>
    <name evidence="2" type="ORF">Tci_912155</name>
</gene>